<name>A0A6M8BHJ4_9CYAN</name>
<accession>A0A6M8BHJ4</accession>
<feature type="domain" description="AB hydrolase-1" evidence="1">
    <location>
        <begin position="11"/>
        <end position="219"/>
    </location>
</feature>
<dbReference type="Proteomes" id="UP000505210">
    <property type="component" value="Chromosome"/>
</dbReference>
<dbReference type="EMBL" id="CP053661">
    <property type="protein sequence ID" value="QKD82623.1"/>
    <property type="molecule type" value="Genomic_DNA"/>
</dbReference>
<dbReference type="InterPro" id="IPR029058">
    <property type="entry name" value="AB_hydrolase_fold"/>
</dbReference>
<dbReference type="PANTHER" id="PTHR37017">
    <property type="entry name" value="AB HYDROLASE-1 DOMAIN-CONTAINING PROTEIN-RELATED"/>
    <property type="match status" value="1"/>
</dbReference>
<protein>
    <submittedName>
        <fullName evidence="2">Alpha/beta hydrolase</fullName>
    </submittedName>
</protein>
<dbReference type="PANTHER" id="PTHR37017:SF11">
    <property type="entry name" value="ESTERASE_LIPASE_THIOESTERASE DOMAIN-CONTAINING PROTEIN"/>
    <property type="match status" value="1"/>
</dbReference>
<dbReference type="Pfam" id="PF12697">
    <property type="entry name" value="Abhydrolase_6"/>
    <property type="match status" value="1"/>
</dbReference>
<proteinExistence type="predicted"/>
<dbReference type="InterPro" id="IPR000073">
    <property type="entry name" value="AB_hydrolase_1"/>
</dbReference>
<keyword evidence="3" id="KW-1185">Reference proteome</keyword>
<evidence type="ECO:0000313" key="3">
    <source>
        <dbReference type="Proteomes" id="UP000505210"/>
    </source>
</evidence>
<keyword evidence="2" id="KW-0378">Hydrolase</keyword>
<dbReference type="KEGG" id="theu:HPC62_10890"/>
<evidence type="ECO:0000259" key="1">
    <source>
        <dbReference type="Pfam" id="PF12697"/>
    </source>
</evidence>
<dbReference type="RefSeq" id="WP_172355581.1">
    <property type="nucleotide sequence ID" value="NZ_CP053661.1"/>
</dbReference>
<evidence type="ECO:0000313" key="2">
    <source>
        <dbReference type="EMBL" id="QKD82623.1"/>
    </source>
</evidence>
<dbReference type="SUPFAM" id="SSF53474">
    <property type="entry name" value="alpha/beta-Hydrolases"/>
    <property type="match status" value="1"/>
</dbReference>
<gene>
    <name evidence="2" type="ORF">HPC62_10890</name>
</gene>
<dbReference type="InterPro" id="IPR052897">
    <property type="entry name" value="Sec-Metab_Biosynth_Hydrolase"/>
</dbReference>
<organism evidence="2 3">
    <name type="scientific">Thermoleptolyngbya sichuanensis A183</name>
    <dbReference type="NCBI Taxonomy" id="2737172"/>
    <lineage>
        <taxon>Bacteria</taxon>
        <taxon>Bacillati</taxon>
        <taxon>Cyanobacteriota</taxon>
        <taxon>Cyanophyceae</taxon>
        <taxon>Oculatellales</taxon>
        <taxon>Oculatellaceae</taxon>
        <taxon>Thermoleptolyngbya</taxon>
        <taxon>Thermoleptolyngbya sichuanensis</taxon>
    </lineage>
</organism>
<sequence length="229" mass="25013">MSKVENKIKAIVLVHGFWADGSCYREIIPTLLAEGYEVVAVQNPLTSLVDDIAATKRALDRIEGNCLLVGHSWGGFVITEIGNDERVLGLVYLAALVPDTGESMMDLMSKYGAPSPHFQEQNGFVWISRKGVEEVLVHDLSEVDQALLYAAQTPPSVSLMAAKASSAAWKQKASWYVLAAEDKAVPPNLQHELSQRMGAETTVVKSSHFPMISYPQDVLNVIRKAATNC</sequence>
<dbReference type="AlphaFoldDB" id="A0A6M8BHJ4"/>
<dbReference type="GO" id="GO:0016787">
    <property type="term" value="F:hydrolase activity"/>
    <property type="evidence" value="ECO:0007669"/>
    <property type="project" value="UniProtKB-KW"/>
</dbReference>
<dbReference type="Gene3D" id="3.40.50.1820">
    <property type="entry name" value="alpha/beta hydrolase"/>
    <property type="match status" value="1"/>
</dbReference>
<reference evidence="2 3" key="1">
    <citation type="submission" date="2020-05" db="EMBL/GenBank/DDBJ databases">
        <title>Complete genome sequence of of a novel Thermoleptolyngbya strain isolated from hot springs of Ganzi, Sichuan China.</title>
        <authorList>
            <person name="Tang J."/>
            <person name="Daroch M."/>
            <person name="Li L."/>
            <person name="Waleron K."/>
            <person name="Waleron M."/>
            <person name="Waleron M."/>
        </authorList>
    </citation>
    <scope>NUCLEOTIDE SEQUENCE [LARGE SCALE GENOMIC DNA]</scope>
    <source>
        <strain evidence="2 3">PKUAC-SCTA183</strain>
    </source>
</reference>